<feature type="transmembrane region" description="Helical" evidence="1">
    <location>
        <begin position="52"/>
        <end position="69"/>
    </location>
</feature>
<keyword evidence="2" id="KW-0175">Coiled coil</keyword>
<protein>
    <recommendedName>
        <fullName evidence="1">Endoplasmic reticulum junction formation protein lunapark</fullName>
    </recommendedName>
</protein>
<comment type="function">
    <text evidence="1">Plays a role in determining ER morphology.</text>
</comment>
<dbReference type="RefSeq" id="XP_037144794.1">
    <property type="nucleotide sequence ID" value="XM_037288899.1"/>
</dbReference>
<dbReference type="GO" id="GO:0071788">
    <property type="term" value="P:endoplasmic reticulum tubular network maintenance"/>
    <property type="evidence" value="ECO:0007669"/>
    <property type="project" value="UniProtKB-UniRule"/>
</dbReference>
<dbReference type="KEGG" id="zmk:HG535_0E01510"/>
<dbReference type="GO" id="GO:1903373">
    <property type="term" value="P:positive regulation of endoplasmic reticulum tubular network organization"/>
    <property type="evidence" value="ECO:0007669"/>
    <property type="project" value="UniProtKB-UniRule"/>
</dbReference>
<comment type="domain">
    <text evidence="1">The C4-type zinc finger motif is necessary both for its ER three-way tubular junction localization and formation.</text>
</comment>
<dbReference type="AlphaFoldDB" id="A0A7H9B3K4"/>
<feature type="coiled-coil region" evidence="2">
    <location>
        <begin position="152"/>
        <end position="179"/>
    </location>
</feature>
<dbReference type="InterPro" id="IPR019273">
    <property type="entry name" value="Lunapark_Znf"/>
</dbReference>
<evidence type="ECO:0000313" key="4">
    <source>
        <dbReference type="EMBL" id="QLG73067.1"/>
    </source>
</evidence>
<keyword evidence="1" id="KW-0863">Zinc-finger</keyword>
<comment type="similarity">
    <text evidence="1">Belongs to the lunapark family.</text>
</comment>
<dbReference type="EMBL" id="CP058608">
    <property type="protein sequence ID" value="QLG73067.1"/>
    <property type="molecule type" value="Genomic_DNA"/>
</dbReference>
<dbReference type="Proteomes" id="UP000509704">
    <property type="component" value="Chromosome 5"/>
</dbReference>
<gene>
    <name evidence="4" type="ORF">HG535_0E01510</name>
</gene>
<dbReference type="PANTHER" id="PTHR22166:SF12">
    <property type="entry name" value="ENDOPLASMIC RETICULUM JUNCTION FORMATION PROTEIN LUNAPARK"/>
    <property type="match status" value="1"/>
</dbReference>
<evidence type="ECO:0000313" key="5">
    <source>
        <dbReference type="Proteomes" id="UP000509704"/>
    </source>
</evidence>
<feature type="domain" description="Lunapark zinc ribbon" evidence="3">
    <location>
        <begin position="191"/>
        <end position="240"/>
    </location>
</feature>
<evidence type="ECO:0000256" key="2">
    <source>
        <dbReference type="SAM" id="Coils"/>
    </source>
</evidence>
<keyword evidence="1" id="KW-0256">Endoplasmic reticulum</keyword>
<evidence type="ECO:0000259" key="3">
    <source>
        <dbReference type="Pfam" id="PF10058"/>
    </source>
</evidence>
<dbReference type="InterPro" id="IPR040115">
    <property type="entry name" value="Lnp"/>
</dbReference>
<keyword evidence="1" id="KW-0862">Zinc</keyword>
<name>A0A7H9B3K4_ZYGMR</name>
<proteinExistence type="inferred from homology"/>
<dbReference type="GO" id="GO:0098826">
    <property type="term" value="C:endoplasmic reticulum tubular network membrane"/>
    <property type="evidence" value="ECO:0007669"/>
    <property type="project" value="UniProtKB-UniRule"/>
</dbReference>
<sequence>MFSAIKKLTSGSKKTLVQRYTDELSEITSQIHDLDRKLEKSQLYIDRLQSHLTYYGAAITICTFAYLYWKYEDNWIYVIVGIVTTILLIGICKWGTYRVHDFIRRNQSKKLARLRARHQEKLEKLKEETNYHATNSIIHRFSGGDDQSEDTLKLMDEELKGKYEELNDLKKELAQLRNDDTLKTQTERDKWFDKVINAIGGGNDFSKMMVPIVCGNCRAQTGSYRMLNRPLNYACPICGWIINETNEGMTNATDTVEKKAENKNQ</sequence>
<keyword evidence="1" id="KW-0472">Membrane</keyword>
<dbReference type="OrthoDB" id="1725934at2759"/>
<accession>A0A7H9B3K4</accession>
<keyword evidence="5" id="KW-1185">Reference proteome</keyword>
<evidence type="ECO:0000256" key="1">
    <source>
        <dbReference type="RuleBase" id="RU367073"/>
    </source>
</evidence>
<dbReference type="Pfam" id="PF10058">
    <property type="entry name" value="Zn_ribbon_10"/>
    <property type="match status" value="1"/>
</dbReference>
<keyword evidence="1" id="KW-1133">Transmembrane helix</keyword>
<keyword evidence="1" id="KW-0812">Transmembrane</keyword>
<dbReference type="PANTHER" id="PTHR22166">
    <property type="entry name" value="ENDOPLASMIC RETICULUM JUNCTION FORMATION PROTEIN LUNAPARK"/>
    <property type="match status" value="1"/>
</dbReference>
<dbReference type="GeneID" id="59236809"/>
<keyword evidence="1" id="KW-0479">Metal-binding</keyword>
<comment type="subcellular location">
    <subcellularLocation>
        <location evidence="1">Endoplasmic reticulum membrane</location>
        <topology evidence="1">Multi-pass membrane protein</topology>
    </subcellularLocation>
</comment>
<dbReference type="GO" id="GO:0008270">
    <property type="term" value="F:zinc ion binding"/>
    <property type="evidence" value="ECO:0007669"/>
    <property type="project" value="UniProtKB-KW"/>
</dbReference>
<organism evidence="4 5">
    <name type="scientific">Zygotorulaspora mrakii</name>
    <name type="common">Zygosaccharomyces mrakii</name>
    <dbReference type="NCBI Taxonomy" id="42260"/>
    <lineage>
        <taxon>Eukaryota</taxon>
        <taxon>Fungi</taxon>
        <taxon>Dikarya</taxon>
        <taxon>Ascomycota</taxon>
        <taxon>Saccharomycotina</taxon>
        <taxon>Saccharomycetes</taxon>
        <taxon>Saccharomycetales</taxon>
        <taxon>Saccharomycetaceae</taxon>
        <taxon>Zygotorulaspora</taxon>
    </lineage>
</organism>
<feature type="transmembrane region" description="Helical" evidence="1">
    <location>
        <begin position="75"/>
        <end position="95"/>
    </location>
</feature>
<reference evidence="4 5" key="1">
    <citation type="submission" date="2020-07" db="EMBL/GenBank/DDBJ databases">
        <title>The yeast mating-type switching endonuclease HO is a domesticated member of an unorthodox homing genetic element family.</title>
        <authorList>
            <person name="Coughlan A.Y."/>
            <person name="Lombardi L."/>
            <person name="Braun-Galleani S."/>
            <person name="Martos A.R."/>
            <person name="Galeote V."/>
            <person name="Bigey F."/>
            <person name="Dequin S."/>
            <person name="Byrne K.P."/>
            <person name="Wolfe K.H."/>
        </authorList>
    </citation>
    <scope>NUCLEOTIDE SEQUENCE [LARGE SCALE GENOMIC DNA]</scope>
    <source>
        <strain evidence="4 5">NRRL Y-6702</strain>
    </source>
</reference>